<dbReference type="SUPFAM" id="SSF158745">
    <property type="entry name" value="LanC-like"/>
    <property type="match status" value="1"/>
</dbReference>
<dbReference type="Pfam" id="PF25816">
    <property type="entry name" value="RamC_N"/>
    <property type="match status" value="1"/>
</dbReference>
<dbReference type="Gene3D" id="1.10.510.10">
    <property type="entry name" value="Transferase(Phosphotransferase) domain 1"/>
    <property type="match status" value="1"/>
</dbReference>
<organism evidence="2 3">
    <name type="scientific">Brevibacterium antiquum</name>
    <dbReference type="NCBI Taxonomy" id="234835"/>
    <lineage>
        <taxon>Bacteria</taxon>
        <taxon>Bacillati</taxon>
        <taxon>Actinomycetota</taxon>
        <taxon>Actinomycetes</taxon>
        <taxon>Micrococcales</taxon>
        <taxon>Brevibacteriaceae</taxon>
        <taxon>Brevibacterium</taxon>
    </lineage>
</organism>
<dbReference type="NCBIfam" id="NF038151">
    <property type="entry name" value="lanthi_synth_III"/>
    <property type="match status" value="1"/>
</dbReference>
<gene>
    <name evidence="2" type="ORF">BANT10_00553</name>
</gene>
<dbReference type="SMART" id="SM01260">
    <property type="entry name" value="LANC_like"/>
    <property type="match status" value="1"/>
</dbReference>
<dbReference type="InterPro" id="IPR053524">
    <property type="entry name" value="Aerial_hyphae_peptide-synth"/>
</dbReference>
<dbReference type="InterPro" id="IPR012341">
    <property type="entry name" value="6hp_glycosidase-like_sf"/>
</dbReference>
<sequence>MDQSYYLHLGDPQFYAPLPEPDDAFGVPMPPGWVSRASSDWLAFAPAGHEGPRQGWKIHVTATVDDAAACIKQVADVLFDKETPFKVCRTRQRYVRSNSKYGNRAGSGKLITVYPADDNQFVAYLDLLEASTRNFRPGPYILTDRRWRDSNVYYRYGAFVRQEFEHEGKTLLGIADESGQMVEDQRVPGYSVPDWVNVPAKVREEEQFRDQEEGSGRLINYGIESALHFSNGGGVYSGRDQRTDESVVLKEGRPRAGLDGTLVDAFDRIGHEARMFHRLGACAYVPRNIDDFVEWEHRFLVMSHVEGTHMGRYIAENYPFQRSLDPCDYVESITEIVADAVAGLTSIHSRGVALGDVQPTNIIIREDESETRVCFIDLEAAGNPSSPGSKALATPGYFARFDDPLGHRDWVGLLRVIRMALLPMATMEFMAPEKLPAMRAWIRANLGATADDCLQQVIDAALHEGYSITDLPETEPRAWNRDAQNADRQASLLDQLGGMVIDHCDPTTTRLAPGDVRQWTRAGGDLSVAYGGAGIAMALWRSGLSSRLPQQWAEHLAVEDLLDTAPGLLAGRAGIACVLAEVGDEERAKVVFDSLRHGDSQSLGIDLDSGLSGIGLGLLGASEHFSSEAYLEAACQTADLIMAKGTEEDALRLDETDVTPTGLFYGWAGPSLFLSCLSRKTGSTKHREAAESFLDKELDRLDAHHETRLIRAPDGRLMSYLSLGSAGLLLPMAALEPDAFDQRWADEVAGIMHASTTRPCANFGLFRGFVGLQWATNWLEATGATNSDENLTSILADELDLYLIDDKSGIATPGDFMLRRSCDLATGASGLICVLNDIGTRRLSWLPVLCGETLITAVPGHQPQRTE</sequence>
<proteinExistence type="predicted"/>
<dbReference type="Pfam" id="PF05147">
    <property type="entry name" value="LANC_like"/>
    <property type="match status" value="1"/>
</dbReference>
<dbReference type="InterPro" id="IPR058053">
    <property type="entry name" value="RamC_C"/>
</dbReference>
<accession>A0A2H1I4F0</accession>
<protein>
    <submittedName>
        <fullName evidence="2">Protein kinase domain-containing protein</fullName>
    </submittedName>
</protein>
<dbReference type="SMART" id="SM00220">
    <property type="entry name" value="S_TKc"/>
    <property type="match status" value="1"/>
</dbReference>
<dbReference type="Gene3D" id="1.50.10.10">
    <property type="match status" value="1"/>
</dbReference>
<dbReference type="GO" id="GO:0031179">
    <property type="term" value="P:peptide modification"/>
    <property type="evidence" value="ECO:0007669"/>
    <property type="project" value="InterPro"/>
</dbReference>
<name>A0A2H1I4F0_9MICO</name>
<dbReference type="Proteomes" id="UP000234342">
    <property type="component" value="Unassembled WGS sequence"/>
</dbReference>
<reference evidence="3" key="1">
    <citation type="submission" date="2017-03" db="EMBL/GenBank/DDBJ databases">
        <authorList>
            <person name="Monnet C."/>
        </authorList>
    </citation>
    <scope>NUCLEOTIDE SEQUENCE [LARGE SCALE GENOMIC DNA]</scope>
    <source>
        <strain evidence="3">P10</strain>
    </source>
</reference>
<evidence type="ECO:0000313" key="2">
    <source>
        <dbReference type="EMBL" id="SMX69956.1"/>
    </source>
</evidence>
<dbReference type="RefSeq" id="WP_009885252.1">
    <property type="nucleotide sequence ID" value="NZ_FXZE01000002.1"/>
</dbReference>
<dbReference type="InterPro" id="IPR057929">
    <property type="entry name" value="RamC_N"/>
</dbReference>
<keyword evidence="2" id="KW-0418">Kinase</keyword>
<dbReference type="InterPro" id="IPR007822">
    <property type="entry name" value="LANC-like"/>
</dbReference>
<dbReference type="SUPFAM" id="SSF56112">
    <property type="entry name" value="Protein kinase-like (PK-like)"/>
    <property type="match status" value="1"/>
</dbReference>
<feature type="domain" description="Protein kinase" evidence="1">
    <location>
        <begin position="221"/>
        <end position="568"/>
    </location>
</feature>
<dbReference type="Pfam" id="PF00069">
    <property type="entry name" value="Pkinase"/>
    <property type="match status" value="1"/>
</dbReference>
<dbReference type="CDD" id="cd04791">
    <property type="entry name" value="LanC_SerThrkinase"/>
    <property type="match status" value="1"/>
</dbReference>
<keyword evidence="3" id="KW-1185">Reference proteome</keyword>
<dbReference type="InterPro" id="IPR011009">
    <property type="entry name" value="Kinase-like_dom_sf"/>
</dbReference>
<evidence type="ECO:0000313" key="3">
    <source>
        <dbReference type="Proteomes" id="UP000234342"/>
    </source>
</evidence>
<keyword evidence="2" id="KW-0808">Transferase</keyword>
<dbReference type="AlphaFoldDB" id="A0A2H1I4F0"/>
<dbReference type="GO" id="GO:0005524">
    <property type="term" value="F:ATP binding"/>
    <property type="evidence" value="ECO:0007669"/>
    <property type="project" value="InterPro"/>
</dbReference>
<dbReference type="GeneID" id="82878410"/>
<dbReference type="PROSITE" id="PS50011">
    <property type="entry name" value="PROTEIN_KINASE_DOM"/>
    <property type="match status" value="1"/>
</dbReference>
<dbReference type="EMBL" id="FXZE01000002">
    <property type="protein sequence ID" value="SMX69956.1"/>
    <property type="molecule type" value="Genomic_DNA"/>
</dbReference>
<dbReference type="GO" id="GO:0005975">
    <property type="term" value="P:carbohydrate metabolic process"/>
    <property type="evidence" value="ECO:0007669"/>
    <property type="project" value="InterPro"/>
</dbReference>
<evidence type="ECO:0000259" key="1">
    <source>
        <dbReference type="PROSITE" id="PS50011"/>
    </source>
</evidence>
<dbReference type="GO" id="GO:0004672">
    <property type="term" value="F:protein kinase activity"/>
    <property type="evidence" value="ECO:0007669"/>
    <property type="project" value="InterPro"/>
</dbReference>
<dbReference type="InterPro" id="IPR000719">
    <property type="entry name" value="Prot_kinase_dom"/>
</dbReference>